<accession>A0ABQ6DA92</accession>
<dbReference type="Gene3D" id="3.60.10.10">
    <property type="entry name" value="Endonuclease/exonuclease/phosphatase"/>
    <property type="match status" value="1"/>
</dbReference>
<dbReference type="PANTHER" id="PTHR23227:SF67">
    <property type="entry name" value="CRANIOFACIAL DEVELOPMENT PROTEIN 2-LIKE"/>
    <property type="match status" value="1"/>
</dbReference>
<protein>
    <recommendedName>
        <fullName evidence="1">Endonuclease/exonuclease/phosphatase domain-containing protein</fullName>
    </recommendedName>
</protein>
<evidence type="ECO:0000313" key="3">
    <source>
        <dbReference type="Proteomes" id="UP001156881"/>
    </source>
</evidence>
<comment type="caution">
    <text evidence="2">The sequence shown here is derived from an EMBL/GenBank/DDBJ whole genome shotgun (WGS) entry which is preliminary data.</text>
</comment>
<proteinExistence type="predicted"/>
<dbReference type="EMBL" id="BSPG01000142">
    <property type="protein sequence ID" value="GLS47137.1"/>
    <property type="molecule type" value="Genomic_DNA"/>
</dbReference>
<dbReference type="SUPFAM" id="SSF56219">
    <property type="entry name" value="DNase I-like"/>
    <property type="match status" value="1"/>
</dbReference>
<dbReference type="InterPro" id="IPR005135">
    <property type="entry name" value="Endo/exonuclease/phosphatase"/>
</dbReference>
<feature type="domain" description="Endonuclease/exonuclease/phosphatase" evidence="1">
    <location>
        <begin position="13"/>
        <end position="126"/>
    </location>
</feature>
<keyword evidence="3" id="KW-1185">Reference proteome</keyword>
<dbReference type="InterPro" id="IPR027124">
    <property type="entry name" value="Swc5/CFDP1/2"/>
</dbReference>
<dbReference type="Pfam" id="PF03372">
    <property type="entry name" value="Exo_endo_phos"/>
    <property type="match status" value="1"/>
</dbReference>
<sequence>MELVDTMVRRKINIACVQETKWVGAKAKEIDGFKFYYTGVERNRNGVGIMVDKYLKDCVTSVVRKEDRIILVKLIIGENIINIVSAYAPQVGLDERCKKHFWDQMDELIQDIPIGEKLYIGGDFNGHVGKDCEDYDKVHGGSTSLYKKKVYS</sequence>
<dbReference type="PANTHER" id="PTHR23227">
    <property type="entry name" value="BUCENTAUR RELATED"/>
    <property type="match status" value="1"/>
</dbReference>
<name>A0ABQ6DA92_9HYPH</name>
<organism evidence="2 3">
    <name type="scientific">Methylobacterium brachythecii</name>
    <dbReference type="NCBI Taxonomy" id="1176177"/>
    <lineage>
        <taxon>Bacteria</taxon>
        <taxon>Pseudomonadati</taxon>
        <taxon>Pseudomonadota</taxon>
        <taxon>Alphaproteobacteria</taxon>
        <taxon>Hyphomicrobiales</taxon>
        <taxon>Methylobacteriaceae</taxon>
        <taxon>Methylobacterium</taxon>
    </lineage>
</organism>
<dbReference type="InterPro" id="IPR036691">
    <property type="entry name" value="Endo/exonu/phosph_ase_sf"/>
</dbReference>
<evidence type="ECO:0000313" key="2">
    <source>
        <dbReference type="EMBL" id="GLS47137.1"/>
    </source>
</evidence>
<dbReference type="Proteomes" id="UP001156881">
    <property type="component" value="Unassembled WGS sequence"/>
</dbReference>
<gene>
    <name evidence="2" type="ORF">GCM10007884_51460</name>
</gene>
<evidence type="ECO:0000259" key="1">
    <source>
        <dbReference type="Pfam" id="PF03372"/>
    </source>
</evidence>
<reference evidence="3" key="1">
    <citation type="journal article" date="2019" name="Int. J. Syst. Evol. Microbiol.">
        <title>The Global Catalogue of Microorganisms (GCM) 10K type strain sequencing project: providing services to taxonomists for standard genome sequencing and annotation.</title>
        <authorList>
            <consortium name="The Broad Institute Genomics Platform"/>
            <consortium name="The Broad Institute Genome Sequencing Center for Infectious Disease"/>
            <person name="Wu L."/>
            <person name="Ma J."/>
        </authorList>
    </citation>
    <scope>NUCLEOTIDE SEQUENCE [LARGE SCALE GENOMIC DNA]</scope>
    <source>
        <strain evidence="3">NBRC 107710</strain>
    </source>
</reference>